<keyword evidence="2 6" id="KW-0949">S-adenosyl-L-methionine</keyword>
<evidence type="ECO:0000313" key="8">
    <source>
        <dbReference type="EMBL" id="PIR01963.1"/>
    </source>
</evidence>
<dbReference type="InterPro" id="IPR007197">
    <property type="entry name" value="rSAM"/>
</dbReference>
<evidence type="ECO:0000256" key="3">
    <source>
        <dbReference type="ARBA" id="ARBA00022723"/>
    </source>
</evidence>
<dbReference type="GO" id="GO:0051539">
    <property type="term" value="F:4 iron, 4 sulfur cluster binding"/>
    <property type="evidence" value="ECO:0007669"/>
    <property type="project" value="UniProtKB-KW"/>
</dbReference>
<dbReference type="CDD" id="cd01335">
    <property type="entry name" value="Radical_SAM"/>
    <property type="match status" value="1"/>
</dbReference>
<dbReference type="InterPro" id="IPR013785">
    <property type="entry name" value="Aldolase_TIM"/>
</dbReference>
<reference evidence="8 9" key="1">
    <citation type="submission" date="2017-09" db="EMBL/GenBank/DDBJ databases">
        <title>Depth-based differentiation of microbial function through sediment-hosted aquifers and enrichment of novel symbionts in the deep terrestrial subsurface.</title>
        <authorList>
            <person name="Probst A.J."/>
            <person name="Ladd B."/>
            <person name="Jarett J.K."/>
            <person name="Geller-Mcgrath D.E."/>
            <person name="Sieber C.M."/>
            <person name="Emerson J.B."/>
            <person name="Anantharaman K."/>
            <person name="Thomas B.C."/>
            <person name="Malmstrom R."/>
            <person name="Stieglmeier M."/>
            <person name="Klingl A."/>
            <person name="Woyke T."/>
            <person name="Ryan C.M."/>
            <person name="Banfield J.F."/>
        </authorList>
    </citation>
    <scope>NUCLEOTIDE SEQUENCE [LARGE SCALE GENOMIC DNA]</scope>
    <source>
        <strain evidence="8">CG11_big_fil_rev_8_21_14_0_20_35_11</strain>
    </source>
</reference>
<feature type="domain" description="Radical SAM core" evidence="7">
    <location>
        <begin position="67"/>
        <end position="299"/>
    </location>
</feature>
<feature type="binding site" evidence="6">
    <location>
        <position position="89"/>
    </location>
    <ligand>
        <name>[4Fe-4S] cluster</name>
        <dbReference type="ChEBI" id="CHEBI:49883"/>
        <note>4Fe-4S-S-AdoMet</note>
    </ligand>
</feature>
<evidence type="ECO:0000259" key="7">
    <source>
        <dbReference type="PROSITE" id="PS51918"/>
    </source>
</evidence>
<dbReference type="InterPro" id="IPR016431">
    <property type="entry name" value="Pyrv-formate_lyase-activ_prd"/>
</dbReference>
<dbReference type="NCBIfam" id="TIGR04337">
    <property type="entry name" value="AmmeMemoSam_rS"/>
    <property type="match status" value="1"/>
</dbReference>
<dbReference type="SFLD" id="SFLDS00029">
    <property type="entry name" value="Radical_SAM"/>
    <property type="match status" value="1"/>
</dbReference>
<dbReference type="Gene3D" id="3.20.20.70">
    <property type="entry name" value="Aldolase class I"/>
    <property type="match status" value="1"/>
</dbReference>
<dbReference type="PANTHER" id="PTHR30352:SF5">
    <property type="entry name" value="PYRUVATE FORMATE-LYASE 1-ACTIVATING ENZYME"/>
    <property type="match status" value="1"/>
</dbReference>
<keyword evidence="4 6" id="KW-0408">Iron</keyword>
<protein>
    <submittedName>
        <fullName evidence="8">AmmeMemoRadiSam system radical SAM enzyme</fullName>
    </submittedName>
</protein>
<dbReference type="EMBL" id="PCWK01000060">
    <property type="protein sequence ID" value="PIR01963.1"/>
    <property type="molecule type" value="Genomic_DNA"/>
</dbReference>
<evidence type="ECO:0000256" key="1">
    <source>
        <dbReference type="ARBA" id="ARBA00022485"/>
    </source>
</evidence>
<gene>
    <name evidence="8" type="primary">amrS</name>
    <name evidence="8" type="ORF">COV62_02640</name>
</gene>
<sequence length="338" mass="38476">MKEAYLYKKLKEKKVQCQNCAHYCVIENGKRGICGVRENIDGKLYSLNYGKACAVNIDPIEKKPFFHFLPGSQSLSVATVGCNFRCHSCQNHSISQMPQSTGKIIGEEISPKEIVELAKKNQLPSISYTYTSPAVFSEYALDIMKLAKKQGIKNCWVSNGFWSKELFDLISPYLDAANIDLKSFNDNFYVKYCGGKLQPILDTLKRLEQKKIWTEITTLVIPTLNDKEEIFKNIAKFIKNELSPEIPWHVTQFCGAISWKLQHLPDTPVETLENAYHIGKKMGLKYVYIGNIPGLEGEDTFCPECGELAIKRYGYFVERYDKNGKCPKCGQDLNIINF</sequence>
<dbReference type="GO" id="GO:0003824">
    <property type="term" value="F:catalytic activity"/>
    <property type="evidence" value="ECO:0007669"/>
    <property type="project" value="InterPro"/>
</dbReference>
<dbReference type="Pfam" id="PF04055">
    <property type="entry name" value="Radical_SAM"/>
    <property type="match status" value="1"/>
</dbReference>
<dbReference type="InterPro" id="IPR034457">
    <property type="entry name" value="Organic_radical-activating"/>
</dbReference>
<keyword evidence="5 6" id="KW-0411">Iron-sulfur</keyword>
<dbReference type="PROSITE" id="PS51918">
    <property type="entry name" value="RADICAL_SAM"/>
    <property type="match status" value="1"/>
</dbReference>
<accession>A0A2H0MZ71</accession>
<evidence type="ECO:0000256" key="2">
    <source>
        <dbReference type="ARBA" id="ARBA00022691"/>
    </source>
</evidence>
<organism evidence="8 9">
    <name type="scientific">Candidatus Nealsonbacteria bacterium CG11_big_fil_rev_8_21_14_0_20_35_11</name>
    <dbReference type="NCBI Taxonomy" id="1974713"/>
    <lineage>
        <taxon>Bacteria</taxon>
        <taxon>Candidatus Nealsoniibacteriota</taxon>
    </lineage>
</organism>
<dbReference type="GO" id="GO:0046872">
    <property type="term" value="F:metal ion binding"/>
    <property type="evidence" value="ECO:0007669"/>
    <property type="project" value="UniProtKB-KW"/>
</dbReference>
<dbReference type="InterPro" id="IPR027596">
    <property type="entry name" value="AmmeMemoSam_rS"/>
</dbReference>
<keyword evidence="3 6" id="KW-0479">Metal-binding</keyword>
<dbReference type="PIRSF" id="PIRSF004869">
    <property type="entry name" value="PflX_prd"/>
    <property type="match status" value="1"/>
</dbReference>
<dbReference type="SUPFAM" id="SSF102114">
    <property type="entry name" value="Radical SAM enzymes"/>
    <property type="match status" value="1"/>
</dbReference>
<evidence type="ECO:0000313" key="9">
    <source>
        <dbReference type="Proteomes" id="UP000231139"/>
    </source>
</evidence>
<dbReference type="AlphaFoldDB" id="A0A2H0MZ71"/>
<dbReference type="InterPro" id="IPR058240">
    <property type="entry name" value="rSAM_sf"/>
</dbReference>
<evidence type="ECO:0000256" key="6">
    <source>
        <dbReference type="PIRSR" id="PIRSR004869-50"/>
    </source>
</evidence>
<name>A0A2H0MZ71_9BACT</name>
<dbReference type="SFLD" id="SFLDG01101">
    <property type="entry name" value="Uncharacterised_Radical_SAM_Su"/>
    <property type="match status" value="1"/>
</dbReference>
<comment type="caution">
    <text evidence="8">The sequence shown here is derived from an EMBL/GenBank/DDBJ whole genome shotgun (WGS) entry which is preliminary data.</text>
</comment>
<comment type="cofactor">
    <cofactor evidence="6">
        <name>[4Fe-4S] cluster</name>
        <dbReference type="ChEBI" id="CHEBI:49883"/>
    </cofactor>
    <text evidence="6">Binds 1 [4Fe-4S] cluster. The cluster is coordinated with 3 cysteines and an exchangeable S-adenosyl-L-methionine.</text>
</comment>
<dbReference type="Proteomes" id="UP000231139">
    <property type="component" value="Unassembled WGS sequence"/>
</dbReference>
<keyword evidence="1" id="KW-0004">4Fe-4S</keyword>
<feature type="binding site" evidence="6">
    <location>
        <position position="82"/>
    </location>
    <ligand>
        <name>[4Fe-4S] cluster</name>
        <dbReference type="ChEBI" id="CHEBI:49883"/>
        <note>4Fe-4S-S-AdoMet</note>
    </ligand>
</feature>
<evidence type="ECO:0000256" key="5">
    <source>
        <dbReference type="ARBA" id="ARBA00023014"/>
    </source>
</evidence>
<proteinExistence type="predicted"/>
<dbReference type="PANTHER" id="PTHR30352">
    <property type="entry name" value="PYRUVATE FORMATE-LYASE-ACTIVATING ENZYME"/>
    <property type="match status" value="1"/>
</dbReference>
<feature type="binding site" evidence="6">
    <location>
        <position position="86"/>
    </location>
    <ligand>
        <name>[4Fe-4S] cluster</name>
        <dbReference type="ChEBI" id="CHEBI:49883"/>
        <note>4Fe-4S-S-AdoMet</note>
    </ligand>
</feature>
<evidence type="ECO:0000256" key="4">
    <source>
        <dbReference type="ARBA" id="ARBA00023004"/>
    </source>
</evidence>